<dbReference type="AlphaFoldDB" id="A0A368G731"/>
<evidence type="ECO:0000259" key="3">
    <source>
        <dbReference type="Pfam" id="PF04155"/>
    </source>
</evidence>
<feature type="region of interest" description="Disordered" evidence="1">
    <location>
        <begin position="229"/>
        <end position="251"/>
    </location>
</feature>
<name>A0A368G731_ANCCA</name>
<accession>A0A368G731</accession>
<proteinExistence type="predicted"/>
<feature type="signal peptide" evidence="2">
    <location>
        <begin position="1"/>
        <end position="27"/>
    </location>
</feature>
<sequence length="295" mass="33389">MKESSSPECLKNCSWIWICLFFFFVRFQPCPPCPDPAPPVQCQTDVEDGTTVSPENQYNSRFSLKIKRRGSEQRERRALKSGGSTCNSVELKRIMRESIHDNILMAKIAIVNRAAVEIGGHFDAVCATGKFSYFAVARLFCEVTSGDVSCFAFRHDDISGQNVPKLAAMPEQDESSEERMEPDLPLEKTRMSIERTTDKPSDLSTKNAEDETAVEELAEMTTIVDLDESTSEETNKMEEDPETLAVGKRSRMIWPPQEITLENARTQGLREETIMELEQQAKKKHLKKDPELDVL</sequence>
<dbReference type="Proteomes" id="UP000252519">
    <property type="component" value="Unassembled WGS sequence"/>
</dbReference>
<dbReference type="Pfam" id="PF04155">
    <property type="entry name" value="Ground-like"/>
    <property type="match status" value="1"/>
</dbReference>
<dbReference type="EMBL" id="JOJR01000355">
    <property type="protein sequence ID" value="RCN39109.1"/>
    <property type="molecule type" value="Genomic_DNA"/>
</dbReference>
<feature type="domain" description="Ground-like" evidence="3">
    <location>
        <begin position="83"/>
        <end position="153"/>
    </location>
</feature>
<organism evidence="4 5">
    <name type="scientific">Ancylostoma caninum</name>
    <name type="common">Dog hookworm</name>
    <dbReference type="NCBI Taxonomy" id="29170"/>
    <lineage>
        <taxon>Eukaryota</taxon>
        <taxon>Metazoa</taxon>
        <taxon>Ecdysozoa</taxon>
        <taxon>Nematoda</taxon>
        <taxon>Chromadorea</taxon>
        <taxon>Rhabditida</taxon>
        <taxon>Rhabditina</taxon>
        <taxon>Rhabditomorpha</taxon>
        <taxon>Strongyloidea</taxon>
        <taxon>Ancylostomatidae</taxon>
        <taxon>Ancylostomatinae</taxon>
        <taxon>Ancylostoma</taxon>
    </lineage>
</organism>
<comment type="caution">
    <text evidence="4">The sequence shown here is derived from an EMBL/GenBank/DDBJ whole genome shotgun (WGS) entry which is preliminary data.</text>
</comment>
<feature type="chain" id="PRO_5017033513" evidence="2">
    <location>
        <begin position="28"/>
        <end position="295"/>
    </location>
</feature>
<reference evidence="4 5" key="1">
    <citation type="submission" date="2014-10" db="EMBL/GenBank/DDBJ databases">
        <title>Draft genome of the hookworm Ancylostoma caninum.</title>
        <authorList>
            <person name="Mitreva M."/>
        </authorList>
    </citation>
    <scope>NUCLEOTIDE SEQUENCE [LARGE SCALE GENOMIC DNA]</scope>
    <source>
        <strain evidence="4 5">Baltimore</strain>
    </source>
</reference>
<keyword evidence="2" id="KW-0732">Signal</keyword>
<evidence type="ECO:0000313" key="4">
    <source>
        <dbReference type="EMBL" id="RCN39109.1"/>
    </source>
</evidence>
<gene>
    <name evidence="4" type="ORF">ANCCAN_14954</name>
</gene>
<protein>
    <submittedName>
        <fullName evidence="4">Ground-like domain protein</fullName>
    </submittedName>
</protein>
<evidence type="ECO:0000256" key="1">
    <source>
        <dbReference type="SAM" id="MobiDB-lite"/>
    </source>
</evidence>
<dbReference type="OrthoDB" id="5812274at2759"/>
<dbReference type="InterPro" id="IPR007284">
    <property type="entry name" value="Ground-like_dom"/>
</dbReference>
<evidence type="ECO:0000256" key="2">
    <source>
        <dbReference type="SAM" id="SignalP"/>
    </source>
</evidence>
<keyword evidence="5" id="KW-1185">Reference proteome</keyword>
<dbReference type="STRING" id="29170.A0A368G731"/>
<evidence type="ECO:0000313" key="5">
    <source>
        <dbReference type="Proteomes" id="UP000252519"/>
    </source>
</evidence>